<accession>A0A420FK87</accession>
<evidence type="ECO:0000256" key="1">
    <source>
        <dbReference type="ARBA" id="ARBA00022630"/>
    </source>
</evidence>
<feature type="binding site" evidence="5">
    <location>
        <position position="50"/>
    </location>
    <ligand>
        <name>FAD</name>
        <dbReference type="ChEBI" id="CHEBI:57692"/>
    </ligand>
</feature>
<feature type="binding site" evidence="5">
    <location>
        <position position="302"/>
    </location>
    <ligand>
        <name>FAD</name>
        <dbReference type="ChEBI" id="CHEBI:57692"/>
    </ligand>
</feature>
<keyword evidence="1 5" id="KW-0285">Flavoprotein</keyword>
<feature type="binding site" evidence="5">
    <location>
        <position position="43"/>
    </location>
    <ligand>
        <name>NADPH</name>
        <dbReference type="ChEBI" id="CHEBI:57783"/>
    </ligand>
</feature>
<dbReference type="InterPro" id="IPR002938">
    <property type="entry name" value="FAD-bd"/>
</dbReference>
<feature type="domain" description="FAD-binding" evidence="6">
    <location>
        <begin position="7"/>
        <end position="330"/>
    </location>
</feature>
<dbReference type="PANTHER" id="PTHR46972:SF1">
    <property type="entry name" value="FAD DEPENDENT OXIDOREDUCTASE DOMAIN-CONTAINING PROTEIN"/>
    <property type="match status" value="1"/>
</dbReference>
<dbReference type="GO" id="GO:0071949">
    <property type="term" value="F:FAD binding"/>
    <property type="evidence" value="ECO:0007669"/>
    <property type="project" value="InterPro"/>
</dbReference>
<evidence type="ECO:0000256" key="2">
    <source>
        <dbReference type="ARBA" id="ARBA00022827"/>
    </source>
</evidence>
<keyword evidence="3 5" id="KW-0560">Oxidoreductase</keyword>
<comment type="cofactor">
    <cofactor evidence="5">
        <name>FAD</name>
        <dbReference type="ChEBI" id="CHEBI:57692"/>
    </cofactor>
</comment>
<dbReference type="PRINTS" id="PR00420">
    <property type="entry name" value="RNGMNOXGNASE"/>
</dbReference>
<dbReference type="EC" id="1.14.13.-" evidence="5"/>
<evidence type="ECO:0000256" key="5">
    <source>
        <dbReference type="HAMAP-Rule" id="MF_00845"/>
    </source>
</evidence>
<dbReference type="Pfam" id="PF01494">
    <property type="entry name" value="FAD_binding_3"/>
    <property type="match status" value="1"/>
</dbReference>
<keyword evidence="5" id="KW-0547">Nucleotide-binding</keyword>
<evidence type="ECO:0000313" key="7">
    <source>
        <dbReference type="EMBL" id="RKF33287.1"/>
    </source>
</evidence>
<keyword evidence="5" id="KW-0963">Cytoplasm</keyword>
<evidence type="ECO:0000259" key="6">
    <source>
        <dbReference type="Pfam" id="PF01494"/>
    </source>
</evidence>
<feature type="binding site" evidence="5">
    <location>
        <position position="109"/>
    </location>
    <ligand>
        <name>FAD</name>
        <dbReference type="ChEBI" id="CHEBI:57692"/>
    </ligand>
</feature>
<dbReference type="InterPro" id="IPR036188">
    <property type="entry name" value="FAD/NAD-bd_sf"/>
</dbReference>
<comment type="subunit">
    <text evidence="5">Monomer.</text>
</comment>
<dbReference type="GO" id="GO:0004497">
    <property type="term" value="F:monooxygenase activity"/>
    <property type="evidence" value="ECO:0007669"/>
    <property type="project" value="UniProtKB-UniRule"/>
</dbReference>
<organism evidence="7 8">
    <name type="scientific">Sphingobacterium siyangense</name>
    <dbReference type="NCBI Taxonomy" id="459529"/>
    <lineage>
        <taxon>Bacteria</taxon>
        <taxon>Pseudomonadati</taxon>
        <taxon>Bacteroidota</taxon>
        <taxon>Sphingobacteriia</taxon>
        <taxon>Sphingobacteriales</taxon>
        <taxon>Sphingobacteriaceae</taxon>
        <taxon>Sphingobacterium</taxon>
    </lineage>
</organism>
<keyword evidence="2 5" id="KW-0274">FAD</keyword>
<dbReference type="InterPro" id="IPR043683">
    <property type="entry name" value="TetX_monooxygenase"/>
</dbReference>
<comment type="function">
    <text evidence="5">An FAD-requiring monooxygenase active on some tetracycline antibiotic derivatives, which leads to their inactivation. Hydroxylates carbon 11a of tetracycline and some analogs.</text>
</comment>
<dbReference type="GO" id="GO:0046677">
    <property type="term" value="P:response to antibiotic"/>
    <property type="evidence" value="ECO:0007669"/>
    <property type="project" value="InterPro"/>
</dbReference>
<gene>
    <name evidence="7" type="ORF">BCY89_12995</name>
</gene>
<dbReference type="Gene3D" id="3.50.50.60">
    <property type="entry name" value="FAD/NAD(P)-binding domain"/>
    <property type="match status" value="1"/>
</dbReference>
<dbReference type="AlphaFoldDB" id="A0A420FK87"/>
<dbReference type="RefSeq" id="WP_120335564.1">
    <property type="nucleotide sequence ID" value="NZ_JBPFRJ010000002.1"/>
</dbReference>
<dbReference type="GO" id="GO:0005737">
    <property type="term" value="C:cytoplasm"/>
    <property type="evidence" value="ECO:0007669"/>
    <property type="project" value="UniProtKB-SubCell"/>
</dbReference>
<name>A0A420FK87_9SPHI</name>
<evidence type="ECO:0000313" key="8">
    <source>
        <dbReference type="Proteomes" id="UP000286402"/>
    </source>
</evidence>
<dbReference type="HAMAP" id="MF_00845">
    <property type="entry name" value="TetX_monooxygenase"/>
    <property type="match status" value="1"/>
</dbReference>
<comment type="similarity">
    <text evidence="5">Belongs to the aromatic-ring hydroxylase family. TetX subfamily.</text>
</comment>
<keyword evidence="4 5" id="KW-0503">Monooxygenase</keyword>
<evidence type="ECO:0000256" key="4">
    <source>
        <dbReference type="ARBA" id="ARBA00023033"/>
    </source>
</evidence>
<comment type="subcellular location">
    <subcellularLocation>
        <location evidence="5">Cytoplasm</location>
    </subcellularLocation>
</comment>
<reference evidence="7 8" key="1">
    <citation type="submission" date="2016-07" db="EMBL/GenBank/DDBJ databases">
        <title>Genome analysis of Sphingobacterium siyangense T12B17.</title>
        <authorList>
            <person name="Xu D."/>
            <person name="Su Y."/>
            <person name="Zheng S."/>
        </authorList>
    </citation>
    <scope>NUCLEOTIDE SEQUENCE [LARGE SCALE GENOMIC DNA]</scope>
    <source>
        <strain evidence="7 8">T12B17</strain>
    </source>
</reference>
<evidence type="ECO:0000256" key="3">
    <source>
        <dbReference type="ARBA" id="ARBA00023002"/>
    </source>
</evidence>
<proteinExistence type="inferred from homology"/>
<keyword evidence="5" id="KW-0521">NADP</keyword>
<comment type="catalytic activity">
    <reaction evidence="5">
        <text>a tetracycline + NADPH + O2 + H(+) = an 11a-hydroxytetracycline + NADP(+) + H2O</text>
        <dbReference type="Rhea" id="RHEA:61444"/>
        <dbReference type="ChEBI" id="CHEBI:15377"/>
        <dbReference type="ChEBI" id="CHEBI:15378"/>
        <dbReference type="ChEBI" id="CHEBI:15379"/>
        <dbReference type="ChEBI" id="CHEBI:57783"/>
        <dbReference type="ChEBI" id="CHEBI:58349"/>
        <dbReference type="ChEBI" id="CHEBI:144644"/>
        <dbReference type="ChEBI" id="CHEBI:144645"/>
    </reaction>
</comment>
<dbReference type="PANTHER" id="PTHR46972">
    <property type="entry name" value="MONOOXYGENASE ASQM-RELATED"/>
    <property type="match status" value="1"/>
</dbReference>
<dbReference type="EMBL" id="MCAQ01000026">
    <property type="protein sequence ID" value="RKF33287.1"/>
    <property type="molecule type" value="Genomic_DNA"/>
</dbReference>
<protein>
    <recommendedName>
        <fullName evidence="5">Flavin-dependent monooxygenase</fullName>
    </recommendedName>
    <alternativeName>
        <fullName evidence="5">TetX monooxygenase</fullName>
        <shortName evidence="5">TetX</shortName>
        <ecNumber evidence="5">1.14.13.-</ecNumber>
    </alternativeName>
</protein>
<comment type="domain">
    <text evidence="5">Consists of an N-terminal FAD-binding domain with a Rossman fold and a C-terminal substrate-binding domain.</text>
</comment>
<dbReference type="Proteomes" id="UP000286402">
    <property type="component" value="Unassembled WGS sequence"/>
</dbReference>
<sequence>MLIQNKKIAIIGGGIGGLTLARLLQLKGADVSVYERDLNPEVRVQGSTLDLHEGTGLEAMKRAGLIEEFYKYHRPTASKLRIVDQHLIVKFDDHDEEQSVAENRPEIDRAPLRDILLNALEPHTVVWDSQFIAMERYGEGWLLHFKHAVDAYADLVIAADGANSRVRPYLSNLTPIYSGITLVEGNIYDAEKNAPHLFKLANGGKVMAFGAEQFIGYGTKGDGSMMFVASTKILEDDYNKAKIDFKDNKQVSQWFKDHFPGWTTVWDEFFVNDNVQFIPRPQYYFALDQHWETQTNLTMIGDAAHRMPPFAGEGANVAMQDAFELAECLTNGKHESLLEALSYFEKDMIRRGAEATQDTLENSDRMHSATALSAMLEFFTHPSGD</sequence>
<dbReference type="SUPFAM" id="SSF51905">
    <property type="entry name" value="FAD/NAD(P)-binding domain"/>
    <property type="match status" value="1"/>
</dbReference>
<keyword evidence="8" id="KW-1185">Reference proteome</keyword>
<comment type="caution">
    <text evidence="7">The sequence shown here is derived from an EMBL/GenBank/DDBJ whole genome shotgun (WGS) entry which is preliminary data.</text>
</comment>